<dbReference type="OMA" id="CMCSAFV"/>
<name>A0A0E0FZC8_ORYNI</name>
<organism evidence="1">
    <name type="scientific">Oryza nivara</name>
    <name type="common">Indian wild rice</name>
    <name type="synonym">Oryza sativa f. spontanea</name>
    <dbReference type="NCBI Taxonomy" id="4536"/>
    <lineage>
        <taxon>Eukaryota</taxon>
        <taxon>Viridiplantae</taxon>
        <taxon>Streptophyta</taxon>
        <taxon>Embryophyta</taxon>
        <taxon>Tracheophyta</taxon>
        <taxon>Spermatophyta</taxon>
        <taxon>Magnoliopsida</taxon>
        <taxon>Liliopsida</taxon>
        <taxon>Poales</taxon>
        <taxon>Poaceae</taxon>
        <taxon>BOP clade</taxon>
        <taxon>Oryzoideae</taxon>
        <taxon>Oryzeae</taxon>
        <taxon>Oryzinae</taxon>
        <taxon>Oryza</taxon>
    </lineage>
</organism>
<dbReference type="EnsemblPlants" id="ONIVA01G51350.1">
    <property type="protein sequence ID" value="ONIVA01G51350.1"/>
    <property type="gene ID" value="ONIVA01G51350"/>
</dbReference>
<keyword evidence="2" id="KW-1185">Reference proteome</keyword>
<sequence>MTTAHGTLPSPSVTAVELVPLPAPSPSLPVTDFEEFSPVNLFVHPASLFAPRCILSILFIRCMPYLVWGSCAHICMFFAADLLQCMCSAFVHRVCRFFKWNVVLHVSDLDHPHELEGKNSDIGMDHCKFAVQSRNHCIQGGRSMGCLDRS</sequence>
<dbReference type="Gramene" id="ONIVA01G51350.1">
    <property type="protein sequence ID" value="ONIVA01G51350.1"/>
    <property type="gene ID" value="ONIVA01G51350"/>
</dbReference>
<reference evidence="1" key="1">
    <citation type="submission" date="2015-04" db="UniProtKB">
        <authorList>
            <consortium name="EnsemblPlants"/>
        </authorList>
    </citation>
    <scope>IDENTIFICATION</scope>
    <source>
        <strain evidence="1">SL10</strain>
    </source>
</reference>
<dbReference type="AlphaFoldDB" id="A0A0E0FZC8"/>
<reference evidence="1" key="2">
    <citation type="submission" date="2018-04" db="EMBL/GenBank/DDBJ databases">
        <title>OnivRS2 (Oryza nivara Reference Sequence Version 2).</title>
        <authorList>
            <person name="Zhang J."/>
            <person name="Kudrna D."/>
            <person name="Lee S."/>
            <person name="Talag J."/>
            <person name="Rajasekar S."/>
            <person name="Welchert J."/>
            <person name="Hsing Y.-I."/>
            <person name="Wing R.A."/>
        </authorList>
    </citation>
    <scope>NUCLEOTIDE SEQUENCE [LARGE SCALE GENOMIC DNA]</scope>
</reference>
<proteinExistence type="predicted"/>
<dbReference type="Proteomes" id="UP000006591">
    <property type="component" value="Chromosome 1"/>
</dbReference>
<evidence type="ECO:0000313" key="1">
    <source>
        <dbReference type="EnsemblPlants" id="ONIVA01G51350.1"/>
    </source>
</evidence>
<protein>
    <submittedName>
        <fullName evidence="1">Uncharacterized protein</fullName>
    </submittedName>
</protein>
<accession>A0A0E0FZC8</accession>
<dbReference type="HOGENOM" id="CLU_1743459_0_0_1"/>
<evidence type="ECO:0000313" key="2">
    <source>
        <dbReference type="Proteomes" id="UP000006591"/>
    </source>
</evidence>